<gene>
    <name evidence="3" type="ORF">V6N11_022872</name>
</gene>
<dbReference type="Proteomes" id="UP001396334">
    <property type="component" value="Unassembled WGS sequence"/>
</dbReference>
<name>A0ABR2TKH1_9ROSI</name>
<dbReference type="EMBL" id="JBBPBN010000005">
    <property type="protein sequence ID" value="KAK9037978.1"/>
    <property type="molecule type" value="Genomic_DNA"/>
</dbReference>
<comment type="caution">
    <text evidence="3">The sequence shown here is derived from an EMBL/GenBank/DDBJ whole genome shotgun (WGS) entry which is preliminary data.</text>
</comment>
<accession>A0ABR2TKH1</accession>
<evidence type="ECO:0000313" key="4">
    <source>
        <dbReference type="Proteomes" id="UP001396334"/>
    </source>
</evidence>
<reference evidence="3 4" key="1">
    <citation type="journal article" date="2024" name="G3 (Bethesda)">
        <title>Genome assembly of Hibiscus sabdariffa L. provides insights into metabolisms of medicinal natural products.</title>
        <authorList>
            <person name="Kim T."/>
        </authorList>
    </citation>
    <scope>NUCLEOTIDE SEQUENCE [LARGE SCALE GENOMIC DNA]</scope>
    <source>
        <strain evidence="3">TK-2024</strain>
        <tissue evidence="3">Old leaves</tissue>
    </source>
</reference>
<keyword evidence="2" id="KW-0732">Signal</keyword>
<organism evidence="3 4">
    <name type="scientific">Hibiscus sabdariffa</name>
    <name type="common">roselle</name>
    <dbReference type="NCBI Taxonomy" id="183260"/>
    <lineage>
        <taxon>Eukaryota</taxon>
        <taxon>Viridiplantae</taxon>
        <taxon>Streptophyta</taxon>
        <taxon>Embryophyta</taxon>
        <taxon>Tracheophyta</taxon>
        <taxon>Spermatophyta</taxon>
        <taxon>Magnoliopsida</taxon>
        <taxon>eudicotyledons</taxon>
        <taxon>Gunneridae</taxon>
        <taxon>Pentapetalae</taxon>
        <taxon>rosids</taxon>
        <taxon>malvids</taxon>
        <taxon>Malvales</taxon>
        <taxon>Malvaceae</taxon>
        <taxon>Malvoideae</taxon>
        <taxon>Hibiscus</taxon>
    </lineage>
</organism>
<feature type="region of interest" description="Disordered" evidence="1">
    <location>
        <begin position="64"/>
        <end position="83"/>
    </location>
</feature>
<evidence type="ECO:0000256" key="2">
    <source>
        <dbReference type="SAM" id="SignalP"/>
    </source>
</evidence>
<protein>
    <submittedName>
        <fullName evidence="3">Uncharacterized protein</fullName>
    </submittedName>
</protein>
<evidence type="ECO:0000313" key="3">
    <source>
        <dbReference type="EMBL" id="KAK9037978.1"/>
    </source>
</evidence>
<sequence length="83" mass="9072">MANLRCSCLFFLVIILVLSHETLIEGRSLELKKNVRVLGGRAGKKNNDNAAIPGPLHHLFRSLEGYPDDFRPTTPGHSPGAGH</sequence>
<feature type="chain" id="PRO_5046106150" evidence="2">
    <location>
        <begin position="20"/>
        <end position="83"/>
    </location>
</feature>
<evidence type="ECO:0000256" key="1">
    <source>
        <dbReference type="SAM" id="MobiDB-lite"/>
    </source>
</evidence>
<feature type="signal peptide" evidence="2">
    <location>
        <begin position="1"/>
        <end position="19"/>
    </location>
</feature>
<proteinExistence type="predicted"/>
<keyword evidence="4" id="KW-1185">Reference proteome</keyword>